<dbReference type="AlphaFoldDB" id="A0AAN7AM80"/>
<reference evidence="1" key="1">
    <citation type="journal article" date="2023" name="Mol. Phylogenet. Evol.">
        <title>Genome-scale phylogeny and comparative genomics of the fungal order Sordariales.</title>
        <authorList>
            <person name="Hensen N."/>
            <person name="Bonometti L."/>
            <person name="Westerberg I."/>
            <person name="Brannstrom I.O."/>
            <person name="Guillou S."/>
            <person name="Cros-Aarteil S."/>
            <person name="Calhoun S."/>
            <person name="Haridas S."/>
            <person name="Kuo A."/>
            <person name="Mondo S."/>
            <person name="Pangilinan J."/>
            <person name="Riley R."/>
            <person name="LaButti K."/>
            <person name="Andreopoulos B."/>
            <person name="Lipzen A."/>
            <person name="Chen C."/>
            <person name="Yan M."/>
            <person name="Daum C."/>
            <person name="Ng V."/>
            <person name="Clum A."/>
            <person name="Steindorff A."/>
            <person name="Ohm R.A."/>
            <person name="Martin F."/>
            <person name="Silar P."/>
            <person name="Natvig D.O."/>
            <person name="Lalanne C."/>
            <person name="Gautier V."/>
            <person name="Ament-Velasquez S.L."/>
            <person name="Kruys A."/>
            <person name="Hutchinson M.I."/>
            <person name="Powell A.J."/>
            <person name="Barry K."/>
            <person name="Miller A.N."/>
            <person name="Grigoriev I.V."/>
            <person name="Debuchy R."/>
            <person name="Gladieux P."/>
            <person name="Hiltunen Thoren M."/>
            <person name="Johannesson H."/>
        </authorList>
    </citation>
    <scope>NUCLEOTIDE SEQUENCE</scope>
    <source>
        <strain evidence="1">PSN309</strain>
    </source>
</reference>
<organism evidence="1 2">
    <name type="scientific">Podospora australis</name>
    <dbReference type="NCBI Taxonomy" id="1536484"/>
    <lineage>
        <taxon>Eukaryota</taxon>
        <taxon>Fungi</taxon>
        <taxon>Dikarya</taxon>
        <taxon>Ascomycota</taxon>
        <taxon>Pezizomycotina</taxon>
        <taxon>Sordariomycetes</taxon>
        <taxon>Sordariomycetidae</taxon>
        <taxon>Sordariales</taxon>
        <taxon>Podosporaceae</taxon>
        <taxon>Podospora</taxon>
    </lineage>
</organism>
<protein>
    <submittedName>
        <fullName evidence="1">Uncharacterized protein</fullName>
    </submittedName>
</protein>
<accession>A0AAN7AM80</accession>
<sequence>MRRAPGGGVELETGEDRQNDALMCGITANCSKAPVEAVYTFETHHSGGQSNTFRVHMTQGRVGVVLHTASGLFSLLEPLSLYLPRQLYLRRSPRALAPLENSCRCRTVCLCHENPQLPWRLFSRLGDCWCGHASTCRSSGTTSGSPASKGPPTCSIGYDRAHLSRRPLHAGWHIRYVHECVVLRDGRLIRTHDEAEEIPGLVLAGSRWQSMEPSASVIPVLSRKPAELPLGSW</sequence>
<proteinExistence type="predicted"/>
<dbReference type="Proteomes" id="UP001302126">
    <property type="component" value="Unassembled WGS sequence"/>
</dbReference>
<evidence type="ECO:0000313" key="2">
    <source>
        <dbReference type="Proteomes" id="UP001302126"/>
    </source>
</evidence>
<evidence type="ECO:0000313" key="1">
    <source>
        <dbReference type="EMBL" id="KAK4191874.1"/>
    </source>
</evidence>
<gene>
    <name evidence="1" type="ORF">QBC35DRAFT_279961</name>
</gene>
<comment type="caution">
    <text evidence="1">The sequence shown here is derived from an EMBL/GenBank/DDBJ whole genome shotgun (WGS) entry which is preliminary data.</text>
</comment>
<keyword evidence="2" id="KW-1185">Reference proteome</keyword>
<name>A0AAN7AM80_9PEZI</name>
<dbReference type="EMBL" id="MU864357">
    <property type="protein sequence ID" value="KAK4191874.1"/>
    <property type="molecule type" value="Genomic_DNA"/>
</dbReference>
<reference evidence="1" key="2">
    <citation type="submission" date="2023-05" db="EMBL/GenBank/DDBJ databases">
        <authorList>
            <consortium name="Lawrence Berkeley National Laboratory"/>
            <person name="Steindorff A."/>
            <person name="Hensen N."/>
            <person name="Bonometti L."/>
            <person name="Westerberg I."/>
            <person name="Brannstrom I.O."/>
            <person name="Guillou S."/>
            <person name="Cros-Aarteil S."/>
            <person name="Calhoun S."/>
            <person name="Haridas S."/>
            <person name="Kuo A."/>
            <person name="Mondo S."/>
            <person name="Pangilinan J."/>
            <person name="Riley R."/>
            <person name="Labutti K."/>
            <person name="Andreopoulos B."/>
            <person name="Lipzen A."/>
            <person name="Chen C."/>
            <person name="Yanf M."/>
            <person name="Daum C."/>
            <person name="Ng V."/>
            <person name="Clum A."/>
            <person name="Ohm R."/>
            <person name="Martin F."/>
            <person name="Silar P."/>
            <person name="Natvig D."/>
            <person name="Lalanne C."/>
            <person name="Gautier V."/>
            <person name="Ament-Velasquez S.L."/>
            <person name="Kruys A."/>
            <person name="Hutchinson M.I."/>
            <person name="Powell A.J."/>
            <person name="Barry K."/>
            <person name="Miller A.N."/>
            <person name="Grigoriev I.V."/>
            <person name="Debuchy R."/>
            <person name="Gladieux P."/>
            <person name="Thoren M.H."/>
            <person name="Johannesson H."/>
        </authorList>
    </citation>
    <scope>NUCLEOTIDE SEQUENCE</scope>
    <source>
        <strain evidence="1">PSN309</strain>
    </source>
</reference>